<name>A0A5A7TAT1_CUCMM</name>
<proteinExistence type="predicted"/>
<evidence type="ECO:0008006" key="5">
    <source>
        <dbReference type="Google" id="ProtNLM"/>
    </source>
</evidence>
<accession>A0A5A7TAT1</accession>
<evidence type="ECO:0000313" key="2">
    <source>
        <dbReference type="EMBL" id="TYK05607.1"/>
    </source>
</evidence>
<dbReference type="Proteomes" id="UP000321947">
    <property type="component" value="Unassembled WGS sequence"/>
</dbReference>
<evidence type="ECO:0000313" key="1">
    <source>
        <dbReference type="EMBL" id="KAA0040564.1"/>
    </source>
</evidence>
<organism evidence="1 3">
    <name type="scientific">Cucumis melo var. makuwa</name>
    <name type="common">Oriental melon</name>
    <dbReference type="NCBI Taxonomy" id="1194695"/>
    <lineage>
        <taxon>Eukaryota</taxon>
        <taxon>Viridiplantae</taxon>
        <taxon>Streptophyta</taxon>
        <taxon>Embryophyta</taxon>
        <taxon>Tracheophyta</taxon>
        <taxon>Spermatophyta</taxon>
        <taxon>Magnoliopsida</taxon>
        <taxon>eudicotyledons</taxon>
        <taxon>Gunneridae</taxon>
        <taxon>Pentapetalae</taxon>
        <taxon>rosids</taxon>
        <taxon>fabids</taxon>
        <taxon>Cucurbitales</taxon>
        <taxon>Cucurbitaceae</taxon>
        <taxon>Benincaseae</taxon>
        <taxon>Cucumis</taxon>
    </lineage>
</organism>
<dbReference type="EMBL" id="SSTD01013776">
    <property type="protein sequence ID" value="TYK05607.1"/>
    <property type="molecule type" value="Genomic_DNA"/>
</dbReference>
<dbReference type="OrthoDB" id="1878503at2759"/>
<gene>
    <name evidence="2" type="ORF">E5676_scaffold98G00630</name>
    <name evidence="1" type="ORF">E6C27_scaffold262G001340</name>
</gene>
<comment type="caution">
    <text evidence="1">The sequence shown here is derived from an EMBL/GenBank/DDBJ whole genome shotgun (WGS) entry which is preliminary data.</text>
</comment>
<evidence type="ECO:0000313" key="4">
    <source>
        <dbReference type="Proteomes" id="UP000321947"/>
    </source>
</evidence>
<dbReference type="AlphaFoldDB" id="A0A5A7TAT1"/>
<reference evidence="3 4" key="1">
    <citation type="submission" date="2019-08" db="EMBL/GenBank/DDBJ databases">
        <title>Draft genome sequences of two oriental melons (Cucumis melo L. var makuwa).</title>
        <authorList>
            <person name="Kwon S.-Y."/>
        </authorList>
    </citation>
    <scope>NUCLEOTIDE SEQUENCE [LARGE SCALE GENOMIC DNA]</scope>
    <source>
        <strain evidence="4">cv. Chang Bougi</strain>
        <strain evidence="3">cv. SW 3</strain>
        <tissue evidence="1">Leaf</tissue>
    </source>
</reference>
<evidence type="ECO:0000313" key="3">
    <source>
        <dbReference type="Proteomes" id="UP000321393"/>
    </source>
</evidence>
<sequence>MLKMLWVCIKDINGDSLNGFEHKYIVIELREFENLSHDFFSLAIGPSLNVHCYNGCIMGGLRFHMSERDSRHTTENSGLMVIGESDASGSGNNNFYNVLNKNKRIWDVPEVDGVNNEHLNVLEIVVNHRLDEHIKDDTLCRTDLDLTIVERSVVCHVTDDFIDDVDEHLSHASETSDDDE</sequence>
<protein>
    <recommendedName>
        <fullName evidence="5">CACTA en-spm transposon protein</fullName>
    </recommendedName>
</protein>
<dbReference type="EMBL" id="SSTE01017321">
    <property type="protein sequence ID" value="KAA0040564.1"/>
    <property type="molecule type" value="Genomic_DNA"/>
</dbReference>
<dbReference type="Proteomes" id="UP000321393">
    <property type="component" value="Unassembled WGS sequence"/>
</dbReference>
<dbReference type="PANTHER" id="PTHR48258">
    <property type="entry name" value="DUF4218 DOMAIN-CONTAINING PROTEIN-RELATED"/>
    <property type="match status" value="1"/>
</dbReference>